<protein>
    <recommendedName>
        <fullName evidence="3">Actin</fullName>
    </recommendedName>
</protein>
<dbReference type="AlphaFoldDB" id="A0A6B2L8R4"/>
<comment type="similarity">
    <text evidence="1">Belongs to the actin family.</text>
</comment>
<evidence type="ECO:0000313" key="2">
    <source>
        <dbReference type="EMBL" id="NDV33208.1"/>
    </source>
</evidence>
<dbReference type="PANTHER" id="PTHR11937">
    <property type="entry name" value="ACTIN"/>
    <property type="match status" value="1"/>
</dbReference>
<dbReference type="SUPFAM" id="SSF53067">
    <property type="entry name" value="Actin-like ATPase domain"/>
    <property type="match status" value="2"/>
</dbReference>
<dbReference type="InterPro" id="IPR004000">
    <property type="entry name" value="Actin"/>
</dbReference>
<evidence type="ECO:0000256" key="1">
    <source>
        <dbReference type="RuleBase" id="RU000487"/>
    </source>
</evidence>
<dbReference type="SMART" id="SM00268">
    <property type="entry name" value="ACTIN"/>
    <property type="match status" value="1"/>
</dbReference>
<sequence>MEGLIDWDHLELLLHHAFYNELQVSPESCPVLLAEPPLNPTANRVRQAQFIFETFRVPALYTPVSSALALYASGRTSGLVVNLGELLGYTVPVYEGHALPHAAGRLDFAGRDLTDYLQQLLLERGYLFSTAADREIVKCIKEKLAYIPLDNATPAPETSYVLPDGQVISVGDERCKCPEALFQPSLIGSDCWGLGECVFDSVMRCDGDVRREMCMNVVLEGGTTMFLGTPERLKKELERLVVPAGMQVKVIAPLERKYSVWIGGSIVGSLSNFPLMWISKQEYQEVGPAIVQRRCY</sequence>
<dbReference type="InterPro" id="IPR043129">
    <property type="entry name" value="ATPase_NBD"/>
</dbReference>
<reference evidence="2" key="1">
    <citation type="journal article" date="2020" name="J. Eukaryot. Microbiol.">
        <title>De novo Sequencing, Assembly and Annotation of the Transcriptome for the Free-Living Testate Amoeba Arcella intermedia.</title>
        <authorList>
            <person name="Ribeiro G.M."/>
            <person name="Porfirio-Sousa A.L."/>
            <person name="Maurer-Alcala X.X."/>
            <person name="Katz L.A."/>
            <person name="Lahr D.J.G."/>
        </authorList>
    </citation>
    <scope>NUCLEOTIDE SEQUENCE</scope>
</reference>
<name>A0A6B2L8R4_9EUKA</name>
<dbReference type="Gene3D" id="3.90.640.10">
    <property type="entry name" value="Actin, Chain A, domain 4"/>
    <property type="match status" value="1"/>
</dbReference>
<dbReference type="Pfam" id="PF00022">
    <property type="entry name" value="Actin"/>
    <property type="match status" value="1"/>
</dbReference>
<dbReference type="FunFam" id="3.90.640.10:FF:000007">
    <property type="entry name" value="Actin like 7B"/>
    <property type="match status" value="1"/>
</dbReference>
<evidence type="ECO:0008006" key="3">
    <source>
        <dbReference type="Google" id="ProtNLM"/>
    </source>
</evidence>
<accession>A0A6B2L8R4</accession>
<dbReference type="EMBL" id="GIBP01004239">
    <property type="protein sequence ID" value="NDV33208.1"/>
    <property type="molecule type" value="Transcribed_RNA"/>
</dbReference>
<organism evidence="2">
    <name type="scientific">Arcella intermedia</name>
    <dbReference type="NCBI Taxonomy" id="1963864"/>
    <lineage>
        <taxon>Eukaryota</taxon>
        <taxon>Amoebozoa</taxon>
        <taxon>Tubulinea</taxon>
        <taxon>Elardia</taxon>
        <taxon>Arcellinida</taxon>
        <taxon>Sphaerothecina</taxon>
        <taxon>Arcellidae</taxon>
        <taxon>Arcella</taxon>
    </lineage>
</organism>
<dbReference type="PRINTS" id="PR00190">
    <property type="entry name" value="ACTIN"/>
</dbReference>
<proteinExistence type="inferred from homology"/>
<dbReference type="Gene3D" id="3.30.420.40">
    <property type="match status" value="2"/>
</dbReference>